<proteinExistence type="predicted"/>
<reference evidence="1" key="1">
    <citation type="submission" date="2020-03" db="EMBL/GenBank/DDBJ databases">
        <title>The deep terrestrial virosphere.</title>
        <authorList>
            <person name="Holmfeldt K."/>
            <person name="Nilsson E."/>
            <person name="Simone D."/>
            <person name="Lopez-Fernandez M."/>
            <person name="Wu X."/>
            <person name="de Brujin I."/>
            <person name="Lundin D."/>
            <person name="Andersson A."/>
            <person name="Bertilsson S."/>
            <person name="Dopson M."/>
        </authorList>
    </citation>
    <scope>NUCLEOTIDE SEQUENCE</scope>
    <source>
        <strain evidence="1">TM448B02174</strain>
    </source>
</reference>
<dbReference type="AlphaFoldDB" id="A0A6M3XSI9"/>
<gene>
    <name evidence="1" type="ORF">TM448B02174_0004</name>
</gene>
<organism evidence="1">
    <name type="scientific">viral metagenome</name>
    <dbReference type="NCBI Taxonomy" id="1070528"/>
    <lineage>
        <taxon>unclassified sequences</taxon>
        <taxon>metagenomes</taxon>
        <taxon>organismal metagenomes</taxon>
    </lineage>
</organism>
<evidence type="ECO:0000313" key="1">
    <source>
        <dbReference type="EMBL" id="QJI00915.1"/>
    </source>
</evidence>
<sequence length="93" mass="10785">MKNWLIFRLSVLWGKYFSLDKIFRRQNAVAKIYFVGGEKLGGSIKLIIGGTTYFFEGSPEIEEYKNQANNPVVSKTLKYGGWEMDLRHPEHNI</sequence>
<protein>
    <submittedName>
        <fullName evidence="1">Uncharacterized protein</fullName>
    </submittedName>
</protein>
<name>A0A6M3XSI9_9ZZZZ</name>
<accession>A0A6M3XSI9</accession>
<dbReference type="EMBL" id="MT144885">
    <property type="protein sequence ID" value="QJI00915.1"/>
    <property type="molecule type" value="Genomic_DNA"/>
</dbReference>